<proteinExistence type="predicted"/>
<dbReference type="VEuPathDB" id="FungiDB:ASPZODRAFT_140478"/>
<gene>
    <name evidence="2" type="ORF">ASPZODRAFT_140478</name>
</gene>
<dbReference type="EMBL" id="KV878339">
    <property type="protein sequence ID" value="OJJ48152.1"/>
    <property type="molecule type" value="Genomic_DNA"/>
</dbReference>
<keyword evidence="3" id="KW-1185">Reference proteome</keyword>
<protein>
    <recommendedName>
        <fullName evidence="4">Extracellular membrane protein CFEM domain-containing protein</fullName>
    </recommendedName>
</protein>
<evidence type="ECO:0008006" key="4">
    <source>
        <dbReference type="Google" id="ProtNLM"/>
    </source>
</evidence>
<name>A0A1L9SLJ7_9EURO</name>
<dbReference type="Proteomes" id="UP000184188">
    <property type="component" value="Unassembled WGS sequence"/>
</dbReference>
<reference evidence="3" key="1">
    <citation type="journal article" date="2017" name="Genome Biol.">
        <title>Comparative genomics reveals high biological diversity and specific adaptations in the industrially and medically important fungal genus Aspergillus.</title>
        <authorList>
            <person name="de Vries R.P."/>
            <person name="Riley R."/>
            <person name="Wiebenga A."/>
            <person name="Aguilar-Osorio G."/>
            <person name="Amillis S."/>
            <person name="Uchima C.A."/>
            <person name="Anderluh G."/>
            <person name="Asadollahi M."/>
            <person name="Askin M."/>
            <person name="Barry K."/>
            <person name="Battaglia E."/>
            <person name="Bayram O."/>
            <person name="Benocci T."/>
            <person name="Braus-Stromeyer S.A."/>
            <person name="Caldana C."/>
            <person name="Canovas D."/>
            <person name="Cerqueira G.C."/>
            <person name="Chen F."/>
            <person name="Chen W."/>
            <person name="Choi C."/>
            <person name="Clum A."/>
            <person name="Dos Santos R.A."/>
            <person name="Damasio A.R."/>
            <person name="Diallinas G."/>
            <person name="Emri T."/>
            <person name="Fekete E."/>
            <person name="Flipphi M."/>
            <person name="Freyberg S."/>
            <person name="Gallo A."/>
            <person name="Gournas C."/>
            <person name="Habgood R."/>
            <person name="Hainaut M."/>
            <person name="Harispe M.L."/>
            <person name="Henrissat B."/>
            <person name="Hilden K.S."/>
            <person name="Hope R."/>
            <person name="Hossain A."/>
            <person name="Karabika E."/>
            <person name="Karaffa L."/>
            <person name="Karanyi Z."/>
            <person name="Krasevec N."/>
            <person name="Kuo A."/>
            <person name="Kusch H."/>
            <person name="LaButti K."/>
            <person name="Lagendijk E.L."/>
            <person name="Lapidus A."/>
            <person name="Levasseur A."/>
            <person name="Lindquist E."/>
            <person name="Lipzen A."/>
            <person name="Logrieco A.F."/>
            <person name="MacCabe A."/>
            <person name="Maekelae M.R."/>
            <person name="Malavazi I."/>
            <person name="Melin P."/>
            <person name="Meyer V."/>
            <person name="Mielnichuk N."/>
            <person name="Miskei M."/>
            <person name="Molnar A.P."/>
            <person name="Mule G."/>
            <person name="Ngan C.Y."/>
            <person name="Orejas M."/>
            <person name="Orosz E."/>
            <person name="Ouedraogo J.P."/>
            <person name="Overkamp K.M."/>
            <person name="Park H.-S."/>
            <person name="Perrone G."/>
            <person name="Piumi F."/>
            <person name="Punt P.J."/>
            <person name="Ram A.F."/>
            <person name="Ramon A."/>
            <person name="Rauscher S."/>
            <person name="Record E."/>
            <person name="Riano-Pachon D.M."/>
            <person name="Robert V."/>
            <person name="Roehrig J."/>
            <person name="Ruller R."/>
            <person name="Salamov A."/>
            <person name="Salih N.S."/>
            <person name="Samson R.A."/>
            <person name="Sandor E."/>
            <person name="Sanguinetti M."/>
            <person name="Schuetze T."/>
            <person name="Sepcic K."/>
            <person name="Shelest E."/>
            <person name="Sherlock G."/>
            <person name="Sophianopoulou V."/>
            <person name="Squina F.M."/>
            <person name="Sun H."/>
            <person name="Susca A."/>
            <person name="Todd R.B."/>
            <person name="Tsang A."/>
            <person name="Unkles S.E."/>
            <person name="van de Wiele N."/>
            <person name="van Rossen-Uffink D."/>
            <person name="Oliveira J.V."/>
            <person name="Vesth T.C."/>
            <person name="Visser J."/>
            <person name="Yu J.-H."/>
            <person name="Zhou M."/>
            <person name="Andersen M.R."/>
            <person name="Archer D.B."/>
            <person name="Baker S.E."/>
            <person name="Benoit I."/>
            <person name="Brakhage A.A."/>
            <person name="Braus G.H."/>
            <person name="Fischer R."/>
            <person name="Frisvad J.C."/>
            <person name="Goldman G.H."/>
            <person name="Houbraken J."/>
            <person name="Oakley B."/>
            <person name="Pocsi I."/>
            <person name="Scazzocchio C."/>
            <person name="Seiboth B."/>
            <person name="vanKuyk P.A."/>
            <person name="Wortman J."/>
            <person name="Dyer P.S."/>
            <person name="Grigoriev I.V."/>
        </authorList>
    </citation>
    <scope>NUCLEOTIDE SEQUENCE [LARGE SCALE GENOMIC DNA]</scope>
    <source>
        <strain evidence="3">CBS 506.65</strain>
    </source>
</reference>
<evidence type="ECO:0000313" key="3">
    <source>
        <dbReference type="Proteomes" id="UP000184188"/>
    </source>
</evidence>
<dbReference type="GeneID" id="34611133"/>
<dbReference type="AlphaFoldDB" id="A0A1L9SLJ7"/>
<organism evidence="2 3">
    <name type="scientific">Penicilliopsis zonata CBS 506.65</name>
    <dbReference type="NCBI Taxonomy" id="1073090"/>
    <lineage>
        <taxon>Eukaryota</taxon>
        <taxon>Fungi</taxon>
        <taxon>Dikarya</taxon>
        <taxon>Ascomycota</taxon>
        <taxon>Pezizomycotina</taxon>
        <taxon>Eurotiomycetes</taxon>
        <taxon>Eurotiomycetidae</taxon>
        <taxon>Eurotiales</taxon>
        <taxon>Aspergillaceae</taxon>
        <taxon>Penicilliopsis</taxon>
    </lineage>
</organism>
<evidence type="ECO:0000256" key="1">
    <source>
        <dbReference type="SAM" id="SignalP"/>
    </source>
</evidence>
<accession>A0A1L9SLJ7</accession>
<evidence type="ECO:0000313" key="2">
    <source>
        <dbReference type="EMBL" id="OJJ48152.1"/>
    </source>
</evidence>
<keyword evidence="1" id="KW-0732">Signal</keyword>
<feature type="chain" id="PRO_5012589460" description="Extracellular membrane protein CFEM domain-containing protein" evidence="1">
    <location>
        <begin position="19"/>
        <end position="126"/>
    </location>
</feature>
<feature type="signal peptide" evidence="1">
    <location>
        <begin position="1"/>
        <end position="18"/>
    </location>
</feature>
<sequence length="126" mass="12948">MKTSTLLLASILSVSALASPVQDPSPTQTQDVDNDPVEKPLRDLCVLNCLRTTIAPLLGCSTIACICGTGATSPATVLKTCLTTNKCNTIETTVIDSAVVTLCDLATVMSYSPGSNTSGTGVLSRV</sequence>
<dbReference type="RefSeq" id="XP_022582662.1">
    <property type="nucleotide sequence ID" value="XM_022724668.1"/>
</dbReference>